<evidence type="ECO:0000313" key="10">
    <source>
        <dbReference type="Proteomes" id="UP001266305"/>
    </source>
</evidence>
<gene>
    <name evidence="9" type="primary">ANO8_3</name>
    <name evidence="9" type="ORF">P7K49_033562</name>
</gene>
<comment type="subcellular location">
    <subcellularLocation>
        <location evidence="1 6">Membrane</location>
        <topology evidence="1 6">Multi-pass membrane protein</topology>
    </subcellularLocation>
</comment>
<dbReference type="InterPro" id="IPR049452">
    <property type="entry name" value="Anoctamin_TM"/>
</dbReference>
<evidence type="ECO:0000256" key="3">
    <source>
        <dbReference type="ARBA" id="ARBA00022692"/>
    </source>
</evidence>
<evidence type="ECO:0000256" key="2">
    <source>
        <dbReference type="ARBA" id="ARBA00009671"/>
    </source>
</evidence>
<feature type="transmembrane region" description="Helical" evidence="6">
    <location>
        <begin position="270"/>
        <end position="292"/>
    </location>
</feature>
<evidence type="ECO:0000256" key="1">
    <source>
        <dbReference type="ARBA" id="ARBA00004141"/>
    </source>
</evidence>
<comment type="caution">
    <text evidence="6">Lacks conserved residue(s) required for the propagation of feature annotation.</text>
</comment>
<comment type="similarity">
    <text evidence="2 6">Belongs to the anoctamin family.</text>
</comment>
<protein>
    <recommendedName>
        <fullName evidence="6">Anoctamin</fullName>
    </recommendedName>
</protein>
<sequence length="582" mass="65681">MKTVPTENCDVPTHARTPAQCPVPRCGSPELSFPEREYVGGLGPPRGKSHQSLCPLADTTDDHTLLWLLNHIRVGIPELIVQVRHHRHTRAYAFFVTATYERRVPCPRPLAEPATRLPAPPSANHAIQPPCVCPKGPGCLLRGADELGLRKAVKAEFGGGTRGFSCEEDFIYENVESELRFFTSQERQSIIRFWLQNLRAKQGEALHNVRFLEDQPIIPELAARGIIQQVFPVHEQRILNRLMKSWVQAVCENQPLDDICDYFGVKIAMYFAWLGFYTSAMVYPAVFGSVLYTFTEVDQTSRDVSCVVFALFNVIWSTLFLEEWKRRGAELAYKWGTLDSPGEAVEEPRPQFRGVRRISPVTRAEEFYYPPWKRLLFQLLVSLPLCLACLVCVFLLMLGCFQLQPPVPQELVLSVMLALLVSVSAEGYKKLAIWLNDMENYRLESAYEKHLIIKVVLFQFVNSYLSLFYIGFYLKDMERLKESLERQLRAVLVPLAALRFRLLLLSLRGLLLAARAKVRAGGEPPGPRRGGQRGLGRGAGRTELKAHARRGVSGVRKPAVGRRPAGPAREVREERCAAVVCG</sequence>
<evidence type="ECO:0000313" key="9">
    <source>
        <dbReference type="EMBL" id="KAK2087655.1"/>
    </source>
</evidence>
<keyword evidence="5 6" id="KW-0472">Membrane</keyword>
<dbReference type="EMBL" id="JASSZA010000019">
    <property type="protein sequence ID" value="KAK2087655.1"/>
    <property type="molecule type" value="Genomic_DNA"/>
</dbReference>
<feature type="domain" description="Anoctamin transmembrane" evidence="8">
    <location>
        <begin position="259"/>
        <end position="479"/>
    </location>
</feature>
<feature type="transmembrane region" description="Helical" evidence="6">
    <location>
        <begin position="411"/>
        <end position="431"/>
    </location>
</feature>
<keyword evidence="10" id="KW-1185">Reference proteome</keyword>
<feature type="transmembrane region" description="Helical" evidence="6">
    <location>
        <begin position="375"/>
        <end position="399"/>
    </location>
</feature>
<dbReference type="InterPro" id="IPR007632">
    <property type="entry name" value="Anoctamin"/>
</dbReference>
<feature type="transmembrane region" description="Helical" evidence="6">
    <location>
        <begin position="304"/>
        <end position="321"/>
    </location>
</feature>
<proteinExistence type="inferred from homology"/>
<evidence type="ECO:0000256" key="7">
    <source>
        <dbReference type="SAM" id="MobiDB-lite"/>
    </source>
</evidence>
<reference evidence="9 10" key="1">
    <citation type="submission" date="2023-05" db="EMBL/GenBank/DDBJ databases">
        <title>B98-5 Cell Line De Novo Hybrid Assembly: An Optical Mapping Approach.</title>
        <authorList>
            <person name="Kananen K."/>
            <person name="Auerbach J.A."/>
            <person name="Kautto E."/>
            <person name="Blachly J.S."/>
        </authorList>
    </citation>
    <scope>NUCLEOTIDE SEQUENCE [LARGE SCALE GENOMIC DNA]</scope>
    <source>
        <strain evidence="9">B95-8</strain>
        <tissue evidence="9">Cell line</tissue>
    </source>
</reference>
<feature type="region of interest" description="Disordered" evidence="7">
    <location>
        <begin position="520"/>
        <end position="566"/>
    </location>
</feature>
<organism evidence="9 10">
    <name type="scientific">Saguinus oedipus</name>
    <name type="common">Cotton-top tamarin</name>
    <name type="synonym">Oedipomidas oedipus</name>
    <dbReference type="NCBI Taxonomy" id="9490"/>
    <lineage>
        <taxon>Eukaryota</taxon>
        <taxon>Metazoa</taxon>
        <taxon>Chordata</taxon>
        <taxon>Craniata</taxon>
        <taxon>Vertebrata</taxon>
        <taxon>Euteleostomi</taxon>
        <taxon>Mammalia</taxon>
        <taxon>Eutheria</taxon>
        <taxon>Euarchontoglires</taxon>
        <taxon>Primates</taxon>
        <taxon>Haplorrhini</taxon>
        <taxon>Platyrrhini</taxon>
        <taxon>Cebidae</taxon>
        <taxon>Callitrichinae</taxon>
        <taxon>Saguinus</taxon>
    </lineage>
</organism>
<comment type="caution">
    <text evidence="9">The sequence shown here is derived from an EMBL/GenBank/DDBJ whole genome shotgun (WGS) entry which is preliminary data.</text>
</comment>
<feature type="compositionally biased region" description="Gly residues" evidence="7">
    <location>
        <begin position="528"/>
        <end position="539"/>
    </location>
</feature>
<dbReference type="PANTHER" id="PTHR12308:SF51">
    <property type="entry name" value="ANOCTAMIN-8"/>
    <property type="match status" value="1"/>
</dbReference>
<evidence type="ECO:0000256" key="4">
    <source>
        <dbReference type="ARBA" id="ARBA00022989"/>
    </source>
</evidence>
<dbReference type="Pfam" id="PF04547">
    <property type="entry name" value="Anoctamin"/>
    <property type="match status" value="1"/>
</dbReference>
<dbReference type="PANTHER" id="PTHR12308">
    <property type="entry name" value="ANOCTAMIN"/>
    <property type="match status" value="1"/>
</dbReference>
<evidence type="ECO:0000259" key="8">
    <source>
        <dbReference type="Pfam" id="PF04547"/>
    </source>
</evidence>
<dbReference type="Proteomes" id="UP001266305">
    <property type="component" value="Unassembled WGS sequence"/>
</dbReference>
<accession>A0ABQ9TSZ8</accession>
<evidence type="ECO:0000256" key="6">
    <source>
        <dbReference type="RuleBase" id="RU280814"/>
    </source>
</evidence>
<keyword evidence="3 6" id="KW-0812">Transmembrane</keyword>
<evidence type="ECO:0000256" key="5">
    <source>
        <dbReference type="ARBA" id="ARBA00023136"/>
    </source>
</evidence>
<name>A0ABQ9TSZ8_SAGOE</name>
<feature type="transmembrane region" description="Helical" evidence="6">
    <location>
        <begin position="451"/>
        <end position="470"/>
    </location>
</feature>
<keyword evidence="4 6" id="KW-1133">Transmembrane helix</keyword>